<name>A0A9J5XTM3_SOLCO</name>
<reference evidence="1 2" key="1">
    <citation type="submission" date="2020-09" db="EMBL/GenBank/DDBJ databases">
        <title>De no assembly of potato wild relative species, Solanum commersonii.</title>
        <authorList>
            <person name="Cho K."/>
        </authorList>
    </citation>
    <scope>NUCLEOTIDE SEQUENCE [LARGE SCALE GENOMIC DNA]</scope>
    <source>
        <strain evidence="1">LZ3.2</strain>
        <tissue evidence="1">Leaf</tissue>
    </source>
</reference>
<dbReference type="EMBL" id="JACXVP010000008">
    <property type="protein sequence ID" value="KAG5590620.1"/>
    <property type="molecule type" value="Genomic_DNA"/>
</dbReference>
<gene>
    <name evidence="1" type="ORF">H5410_041134</name>
</gene>
<keyword evidence="2" id="KW-1185">Reference proteome</keyword>
<dbReference type="AlphaFoldDB" id="A0A9J5XTM3"/>
<organism evidence="1 2">
    <name type="scientific">Solanum commersonii</name>
    <name type="common">Commerson's wild potato</name>
    <name type="synonym">Commerson's nightshade</name>
    <dbReference type="NCBI Taxonomy" id="4109"/>
    <lineage>
        <taxon>Eukaryota</taxon>
        <taxon>Viridiplantae</taxon>
        <taxon>Streptophyta</taxon>
        <taxon>Embryophyta</taxon>
        <taxon>Tracheophyta</taxon>
        <taxon>Spermatophyta</taxon>
        <taxon>Magnoliopsida</taxon>
        <taxon>eudicotyledons</taxon>
        <taxon>Gunneridae</taxon>
        <taxon>Pentapetalae</taxon>
        <taxon>asterids</taxon>
        <taxon>lamiids</taxon>
        <taxon>Solanales</taxon>
        <taxon>Solanaceae</taxon>
        <taxon>Solanoideae</taxon>
        <taxon>Solaneae</taxon>
        <taxon>Solanum</taxon>
    </lineage>
</organism>
<accession>A0A9J5XTM3</accession>
<dbReference type="Proteomes" id="UP000824120">
    <property type="component" value="Chromosome 8"/>
</dbReference>
<protein>
    <submittedName>
        <fullName evidence="1">Uncharacterized protein</fullName>
    </submittedName>
</protein>
<sequence>MFCLVASNIRVVEKACLNTYSDSGEYQFNEGHLYFGPIRPTEVACLVTRGSKVVMVLEADRF</sequence>
<proteinExistence type="predicted"/>
<evidence type="ECO:0000313" key="2">
    <source>
        <dbReference type="Proteomes" id="UP000824120"/>
    </source>
</evidence>
<evidence type="ECO:0000313" key="1">
    <source>
        <dbReference type="EMBL" id="KAG5590620.1"/>
    </source>
</evidence>
<comment type="caution">
    <text evidence="1">The sequence shown here is derived from an EMBL/GenBank/DDBJ whole genome shotgun (WGS) entry which is preliminary data.</text>
</comment>